<dbReference type="PANTHER" id="PTHR11879:SF55">
    <property type="entry name" value="GLUTAMATE OXALOACETATE TRANSAMINASE 1, ISOFORM B"/>
    <property type="match status" value="1"/>
</dbReference>
<dbReference type="InterPro" id="IPR000796">
    <property type="entry name" value="Asp_trans"/>
</dbReference>
<evidence type="ECO:0000256" key="13">
    <source>
        <dbReference type="RuleBase" id="RU000480"/>
    </source>
</evidence>
<dbReference type="EMBL" id="KK852561">
    <property type="protein sequence ID" value="KDR21333.1"/>
    <property type="molecule type" value="Genomic_DNA"/>
</dbReference>
<evidence type="ECO:0000256" key="2">
    <source>
        <dbReference type="ARBA" id="ARBA00004496"/>
    </source>
</evidence>
<comment type="catalytic activity">
    <reaction evidence="11">
        <text>3-sulfino-L-alanine + 2-oxoglutarate = 3-sulfinopyruvate + L-glutamate</text>
        <dbReference type="Rhea" id="RHEA:70295"/>
        <dbReference type="ChEBI" id="CHEBI:16810"/>
        <dbReference type="ChEBI" id="CHEBI:29985"/>
        <dbReference type="ChEBI" id="CHEBI:61085"/>
        <dbReference type="ChEBI" id="CHEBI:140699"/>
    </reaction>
    <physiologicalReaction direction="right-to-left" evidence="11">
        <dbReference type="Rhea" id="RHEA:70297"/>
    </physiologicalReaction>
</comment>
<dbReference type="InterPro" id="IPR004838">
    <property type="entry name" value="NHTrfase_class1_PyrdxlP-BS"/>
</dbReference>
<evidence type="ECO:0000256" key="6">
    <source>
        <dbReference type="ARBA" id="ARBA00022576"/>
    </source>
</evidence>
<gene>
    <name evidence="16" type="ORF">L798_03966</name>
</gene>
<dbReference type="FunFam" id="3.90.1150.10:FF:000001">
    <property type="entry name" value="Aspartate aminotransferase"/>
    <property type="match status" value="1"/>
</dbReference>
<comment type="subcellular location">
    <subcellularLocation>
        <location evidence="2">Cytoplasm</location>
    </subcellularLocation>
</comment>
<comment type="catalytic activity">
    <reaction evidence="10">
        <text>L-aspartate + 2-oxoglutarate = oxaloacetate + L-glutamate</text>
        <dbReference type="Rhea" id="RHEA:21824"/>
        <dbReference type="ChEBI" id="CHEBI:16452"/>
        <dbReference type="ChEBI" id="CHEBI:16810"/>
        <dbReference type="ChEBI" id="CHEBI:29985"/>
        <dbReference type="ChEBI" id="CHEBI:29991"/>
        <dbReference type="EC" id="2.6.1.1"/>
    </reaction>
    <physiologicalReaction direction="left-to-right" evidence="10">
        <dbReference type="Rhea" id="RHEA:21825"/>
    </physiologicalReaction>
</comment>
<proteinExistence type="inferred from homology"/>
<evidence type="ECO:0000256" key="10">
    <source>
        <dbReference type="ARBA" id="ARBA00048507"/>
    </source>
</evidence>
<evidence type="ECO:0000256" key="14">
    <source>
        <dbReference type="SAM" id="SignalP"/>
    </source>
</evidence>
<dbReference type="Gene3D" id="3.40.640.10">
    <property type="entry name" value="Type I PLP-dependent aspartate aminotransferase-like (Major domain)"/>
    <property type="match status" value="1"/>
</dbReference>
<dbReference type="GO" id="GO:0005829">
    <property type="term" value="C:cytosol"/>
    <property type="evidence" value="ECO:0007669"/>
    <property type="project" value="TreeGrafter"/>
</dbReference>
<evidence type="ECO:0000256" key="4">
    <source>
        <dbReference type="ARBA" id="ARBA00011738"/>
    </source>
</evidence>
<dbReference type="eggNOG" id="KOG1412">
    <property type="taxonomic scope" value="Eukaryota"/>
</dbReference>
<comment type="catalytic activity">
    <reaction evidence="12">
        <text>L-cysteine + 2-oxoglutarate = 2-oxo-3-sulfanylpropanoate + L-glutamate</text>
        <dbReference type="Rhea" id="RHEA:17441"/>
        <dbReference type="ChEBI" id="CHEBI:16810"/>
        <dbReference type="ChEBI" id="CHEBI:29985"/>
        <dbReference type="ChEBI" id="CHEBI:35235"/>
        <dbReference type="ChEBI" id="CHEBI:57678"/>
        <dbReference type="EC" id="2.6.1.3"/>
    </reaction>
    <physiologicalReaction direction="left-to-right" evidence="12">
        <dbReference type="Rhea" id="RHEA:17442"/>
    </physiologicalReaction>
</comment>
<feature type="chain" id="PRO_5001645089" description="Aspartate aminotransferase" evidence="14">
    <location>
        <begin position="21"/>
        <end position="384"/>
    </location>
</feature>
<dbReference type="GO" id="GO:0120554">
    <property type="term" value="F:2-aminobutanoate transaminase activity"/>
    <property type="evidence" value="ECO:0007669"/>
    <property type="project" value="RHEA"/>
</dbReference>
<evidence type="ECO:0000256" key="5">
    <source>
        <dbReference type="ARBA" id="ARBA00022490"/>
    </source>
</evidence>
<dbReference type="AlphaFoldDB" id="A0A067RE69"/>
<keyword evidence="14" id="KW-0732">Signal</keyword>
<dbReference type="EC" id="2.6.1.1" evidence="13"/>
<dbReference type="InParanoid" id="A0A067RE69"/>
<dbReference type="GO" id="GO:0006532">
    <property type="term" value="P:aspartate biosynthetic process"/>
    <property type="evidence" value="ECO:0007669"/>
    <property type="project" value="TreeGrafter"/>
</dbReference>
<dbReference type="PRINTS" id="PR00799">
    <property type="entry name" value="TRANSAMINASE"/>
</dbReference>
<evidence type="ECO:0000259" key="15">
    <source>
        <dbReference type="Pfam" id="PF00155"/>
    </source>
</evidence>
<protein>
    <recommendedName>
        <fullName evidence="13">Aspartate aminotransferase</fullName>
        <ecNumber evidence="13">2.6.1.1</ecNumber>
    </recommendedName>
</protein>
<feature type="domain" description="Aminotransferase class I/classII large" evidence="15">
    <location>
        <begin position="17"/>
        <end position="380"/>
    </location>
</feature>
<sequence>IMKLFIYFSTNASLILTALAYRTDEGKPWVLPVVRKTEKQLADDEALNHEYLPVLGLQACSSAATRMLLGAESRALLEGLAFGVQTLSGTGALRVGAEFLHRQLKYTTFYYSSPTWENHHLVFTNAGFAEPRQYRYWNSETRSLDLDGFLEDLRAAPKDSVIILHACAHNPTGCDPTSEQWTQIADVIEEKQLFPFFDSAYQGFASGDLEKDAWAVRYFADRGFEFVCAQSFAKNFGLYNERVGNLTVVVNNAVHLQPMKSQLTLIVRGMYSNPPNHGGRIVATVLNNPQLFEEWKESVRTMAKRILDMRKGLKERLEKLGTPGTWDHIVTQIGMFSYTGLSPQQVKHLTEKYHIYLLKSGRINMCGLTTKNIDYVAKAIHETV</sequence>
<feature type="signal peptide" evidence="14">
    <location>
        <begin position="1"/>
        <end position="20"/>
    </location>
</feature>
<dbReference type="STRING" id="136037.A0A067RE69"/>
<evidence type="ECO:0000256" key="9">
    <source>
        <dbReference type="ARBA" id="ARBA00036027"/>
    </source>
</evidence>
<feature type="non-terminal residue" evidence="16">
    <location>
        <position position="1"/>
    </location>
</feature>
<evidence type="ECO:0000256" key="3">
    <source>
        <dbReference type="ARBA" id="ARBA00007441"/>
    </source>
</evidence>
<name>A0A067RE69_ZOONE</name>
<evidence type="ECO:0000256" key="12">
    <source>
        <dbReference type="ARBA" id="ARBA00049350"/>
    </source>
</evidence>
<comment type="similarity">
    <text evidence="3">Belongs to the class-I pyridoxal-phosphate-dependent aminotransferase family.</text>
</comment>
<dbReference type="OMA" id="GTWTHIT"/>
<reference evidence="16 17" key="1">
    <citation type="journal article" date="2014" name="Nat. Commun.">
        <title>Molecular traces of alternative social organization in a termite genome.</title>
        <authorList>
            <person name="Terrapon N."/>
            <person name="Li C."/>
            <person name="Robertson H.M."/>
            <person name="Ji L."/>
            <person name="Meng X."/>
            <person name="Booth W."/>
            <person name="Chen Z."/>
            <person name="Childers C.P."/>
            <person name="Glastad K.M."/>
            <person name="Gokhale K."/>
            <person name="Gowin J."/>
            <person name="Gronenberg W."/>
            <person name="Hermansen R.A."/>
            <person name="Hu H."/>
            <person name="Hunt B.G."/>
            <person name="Huylmans A.K."/>
            <person name="Khalil S.M."/>
            <person name="Mitchell R.D."/>
            <person name="Munoz-Torres M.C."/>
            <person name="Mustard J.A."/>
            <person name="Pan H."/>
            <person name="Reese J.T."/>
            <person name="Scharf M.E."/>
            <person name="Sun F."/>
            <person name="Vogel H."/>
            <person name="Xiao J."/>
            <person name="Yang W."/>
            <person name="Yang Z."/>
            <person name="Yang Z."/>
            <person name="Zhou J."/>
            <person name="Zhu J."/>
            <person name="Brent C.S."/>
            <person name="Elsik C.G."/>
            <person name="Goodisman M.A."/>
            <person name="Liberles D.A."/>
            <person name="Roe R.M."/>
            <person name="Vargo E.L."/>
            <person name="Vilcinskas A."/>
            <person name="Wang J."/>
            <person name="Bornberg-Bauer E."/>
            <person name="Korb J."/>
            <person name="Zhang G."/>
            <person name="Liebig J."/>
        </authorList>
    </citation>
    <scope>NUCLEOTIDE SEQUENCE [LARGE SCALE GENOMIC DNA]</scope>
    <source>
        <tissue evidence="16">Whole organism</tissue>
    </source>
</reference>
<accession>A0A067RE69</accession>
<dbReference type="PROSITE" id="PS00105">
    <property type="entry name" value="AA_TRANSFER_CLASS_1"/>
    <property type="match status" value="1"/>
</dbReference>
<comment type="cofactor">
    <cofactor evidence="1">
        <name>pyridoxal 5'-phosphate</name>
        <dbReference type="ChEBI" id="CHEBI:597326"/>
    </cofactor>
</comment>
<comment type="catalytic activity">
    <reaction evidence="9">
        <text>(2S)-2-aminobutanoate + 2-oxoglutarate = 2-oxobutanoate + L-glutamate</text>
        <dbReference type="Rhea" id="RHEA:70223"/>
        <dbReference type="ChEBI" id="CHEBI:16763"/>
        <dbReference type="ChEBI" id="CHEBI:16810"/>
        <dbReference type="ChEBI" id="CHEBI:29985"/>
        <dbReference type="ChEBI" id="CHEBI:74359"/>
    </reaction>
    <physiologicalReaction direction="right-to-left" evidence="9">
        <dbReference type="Rhea" id="RHEA:70225"/>
    </physiologicalReaction>
</comment>
<evidence type="ECO:0000256" key="1">
    <source>
        <dbReference type="ARBA" id="ARBA00001933"/>
    </source>
</evidence>
<keyword evidence="6 13" id="KW-0032">Aminotransferase</keyword>
<dbReference type="GO" id="GO:0004069">
    <property type="term" value="F:L-aspartate:2-oxoglutarate aminotransferase activity"/>
    <property type="evidence" value="ECO:0007669"/>
    <property type="project" value="UniProtKB-EC"/>
</dbReference>
<dbReference type="SUPFAM" id="SSF53383">
    <property type="entry name" value="PLP-dependent transferases"/>
    <property type="match status" value="1"/>
</dbReference>
<keyword evidence="17" id="KW-1185">Reference proteome</keyword>
<dbReference type="InterPro" id="IPR015424">
    <property type="entry name" value="PyrdxlP-dep_Trfase"/>
</dbReference>
<dbReference type="Gene3D" id="3.90.1150.10">
    <property type="entry name" value="Aspartate Aminotransferase, domain 1"/>
    <property type="match status" value="1"/>
</dbReference>
<comment type="miscellaneous">
    <text evidence="13">In eukaryotes there are cytoplasmic, mitochondrial and chloroplastic isozymes.</text>
</comment>
<dbReference type="FunCoup" id="A0A067RE69">
    <property type="interactions" value="1168"/>
</dbReference>
<feature type="non-terminal residue" evidence="16">
    <location>
        <position position="384"/>
    </location>
</feature>
<dbReference type="InterPro" id="IPR015422">
    <property type="entry name" value="PyrdxlP-dep_Trfase_small"/>
</dbReference>
<evidence type="ECO:0000256" key="11">
    <source>
        <dbReference type="ARBA" id="ARBA00048761"/>
    </source>
</evidence>
<dbReference type="InterPro" id="IPR015421">
    <property type="entry name" value="PyrdxlP-dep_Trfase_major"/>
</dbReference>
<keyword evidence="8" id="KW-0663">Pyridoxal phosphate</keyword>
<dbReference type="InterPro" id="IPR004839">
    <property type="entry name" value="Aminotransferase_I/II_large"/>
</dbReference>
<evidence type="ECO:0000313" key="16">
    <source>
        <dbReference type="EMBL" id="KDR21333.1"/>
    </source>
</evidence>
<dbReference type="NCBIfam" id="NF006719">
    <property type="entry name" value="PRK09257.1"/>
    <property type="match status" value="1"/>
</dbReference>
<organism evidence="16 17">
    <name type="scientific">Zootermopsis nevadensis</name>
    <name type="common">Dampwood termite</name>
    <dbReference type="NCBI Taxonomy" id="136037"/>
    <lineage>
        <taxon>Eukaryota</taxon>
        <taxon>Metazoa</taxon>
        <taxon>Ecdysozoa</taxon>
        <taxon>Arthropoda</taxon>
        <taxon>Hexapoda</taxon>
        <taxon>Insecta</taxon>
        <taxon>Pterygota</taxon>
        <taxon>Neoptera</taxon>
        <taxon>Polyneoptera</taxon>
        <taxon>Dictyoptera</taxon>
        <taxon>Blattodea</taxon>
        <taxon>Blattoidea</taxon>
        <taxon>Termitoidae</taxon>
        <taxon>Termopsidae</taxon>
        <taxon>Zootermopsis</taxon>
    </lineage>
</organism>
<evidence type="ECO:0000256" key="8">
    <source>
        <dbReference type="ARBA" id="ARBA00022898"/>
    </source>
</evidence>
<evidence type="ECO:0000256" key="7">
    <source>
        <dbReference type="ARBA" id="ARBA00022679"/>
    </source>
</evidence>
<comment type="subunit">
    <text evidence="4 13">Homodimer.</text>
</comment>
<dbReference type="Pfam" id="PF00155">
    <property type="entry name" value="Aminotran_1_2"/>
    <property type="match status" value="1"/>
</dbReference>
<keyword evidence="7 13" id="KW-0808">Transferase</keyword>
<dbReference type="FunFam" id="3.40.640.10:FF:000044">
    <property type="entry name" value="Aspartate aminotransferase"/>
    <property type="match status" value="1"/>
</dbReference>
<dbReference type="PANTHER" id="PTHR11879">
    <property type="entry name" value="ASPARTATE AMINOTRANSFERASE"/>
    <property type="match status" value="1"/>
</dbReference>
<dbReference type="CDD" id="cd00609">
    <property type="entry name" value="AAT_like"/>
    <property type="match status" value="1"/>
</dbReference>
<dbReference type="GO" id="GO:0047801">
    <property type="term" value="F:L-cysteine transaminase activity"/>
    <property type="evidence" value="ECO:0007669"/>
    <property type="project" value="UniProtKB-EC"/>
</dbReference>
<dbReference type="Proteomes" id="UP000027135">
    <property type="component" value="Unassembled WGS sequence"/>
</dbReference>
<dbReference type="GO" id="GO:0030170">
    <property type="term" value="F:pyridoxal phosphate binding"/>
    <property type="evidence" value="ECO:0007669"/>
    <property type="project" value="InterPro"/>
</dbReference>
<evidence type="ECO:0000313" key="17">
    <source>
        <dbReference type="Proteomes" id="UP000027135"/>
    </source>
</evidence>
<keyword evidence="5" id="KW-0963">Cytoplasm</keyword>